<reference evidence="1 2" key="1">
    <citation type="journal article" date="2015" name="Genome Biol.">
        <title>Comparative genomics of Steinernema reveals deeply conserved gene regulatory networks.</title>
        <authorList>
            <person name="Dillman A.R."/>
            <person name="Macchietto M."/>
            <person name="Porter C.F."/>
            <person name="Rogers A."/>
            <person name="Williams B."/>
            <person name="Antoshechkin I."/>
            <person name="Lee M.M."/>
            <person name="Goodwin Z."/>
            <person name="Lu X."/>
            <person name="Lewis E.E."/>
            <person name="Goodrich-Blair H."/>
            <person name="Stock S.P."/>
            <person name="Adams B.J."/>
            <person name="Sternberg P.W."/>
            <person name="Mortazavi A."/>
        </authorList>
    </citation>
    <scope>NUCLEOTIDE SEQUENCE [LARGE SCALE GENOMIC DNA]</scope>
    <source>
        <strain evidence="1 2">ALL</strain>
    </source>
</reference>
<dbReference type="SMART" id="SM00289">
    <property type="entry name" value="WR1"/>
    <property type="match status" value="2"/>
</dbReference>
<comment type="caution">
    <text evidence="1">The sequence shown here is derived from an EMBL/GenBank/DDBJ whole genome shotgun (WGS) entry which is preliminary data.</text>
</comment>
<sequence>MQTNASQGCESSQRDHCHVIMLPVTSLLLALLAFTPTHGLDTTYRTQQWIQNREPRFSPFLSGLFSGHQRHSALFNPRIGFGRPDRLQPFAQYPRFPIVCANGGTHIGQCRLQEDLGCLSLGGVCITGACCTNPFFEKRETTTTRKPNIVEGEALRPKPIIDSGELETESKAELMEFRKVMGKGRKLLSDLFTATSVAFPKRRTTTTVMPVRTTSAWLTRKMKTTTTTMPTTSRIITETSTLTSLTSKSTTTLLNTPKSMFGVCSNGLKAIGPCFGNNECPTRHFCEKGSMCCFAL</sequence>
<name>A0A4U5MJP2_STECR</name>
<evidence type="ECO:0000313" key="1">
    <source>
        <dbReference type="EMBL" id="TKR69598.1"/>
    </source>
</evidence>
<dbReference type="Proteomes" id="UP000298663">
    <property type="component" value="Unassembled WGS sequence"/>
</dbReference>
<dbReference type="OrthoDB" id="5871259at2759"/>
<evidence type="ECO:0000313" key="2">
    <source>
        <dbReference type="Proteomes" id="UP000298663"/>
    </source>
</evidence>
<keyword evidence="2" id="KW-1185">Reference proteome</keyword>
<organism evidence="1 2">
    <name type="scientific">Steinernema carpocapsae</name>
    <name type="common">Entomopathogenic nematode</name>
    <dbReference type="NCBI Taxonomy" id="34508"/>
    <lineage>
        <taxon>Eukaryota</taxon>
        <taxon>Metazoa</taxon>
        <taxon>Ecdysozoa</taxon>
        <taxon>Nematoda</taxon>
        <taxon>Chromadorea</taxon>
        <taxon>Rhabditida</taxon>
        <taxon>Tylenchina</taxon>
        <taxon>Panagrolaimomorpha</taxon>
        <taxon>Strongyloidoidea</taxon>
        <taxon>Steinernematidae</taxon>
        <taxon>Steinernema</taxon>
    </lineage>
</organism>
<accession>A0A4U5MJP2</accession>
<reference evidence="1 2" key="2">
    <citation type="journal article" date="2019" name="G3 (Bethesda)">
        <title>Hybrid Assembly of the Genome of the Entomopathogenic Nematode Steinernema carpocapsae Identifies the X-Chromosome.</title>
        <authorList>
            <person name="Serra L."/>
            <person name="Macchietto M."/>
            <person name="Macias-Munoz A."/>
            <person name="McGill C.J."/>
            <person name="Rodriguez I.M."/>
            <person name="Rodriguez B."/>
            <person name="Murad R."/>
            <person name="Mortazavi A."/>
        </authorList>
    </citation>
    <scope>NUCLEOTIDE SEQUENCE [LARGE SCALE GENOMIC DNA]</scope>
    <source>
        <strain evidence="1 2">ALL</strain>
    </source>
</reference>
<dbReference type="InterPro" id="IPR006150">
    <property type="entry name" value="Cys_repeat_1"/>
</dbReference>
<dbReference type="EMBL" id="AZBU02000007">
    <property type="protein sequence ID" value="TKR69598.1"/>
    <property type="molecule type" value="Genomic_DNA"/>
</dbReference>
<gene>
    <name evidence="1" type="ORF">L596_021738</name>
</gene>
<dbReference type="AlphaFoldDB" id="A0A4U5MJP2"/>
<proteinExistence type="predicted"/>
<protein>
    <submittedName>
        <fullName evidence="1">Uncharacterized protein</fullName>
    </submittedName>
</protein>